<keyword evidence="1" id="KW-1133">Transmembrane helix</keyword>
<gene>
    <name evidence="2" type="ORF">E6W39_27705</name>
</gene>
<keyword evidence="1" id="KW-0472">Membrane</keyword>
<feature type="transmembrane region" description="Helical" evidence="1">
    <location>
        <begin position="31"/>
        <end position="49"/>
    </location>
</feature>
<reference evidence="2 3" key="1">
    <citation type="submission" date="2019-06" db="EMBL/GenBank/DDBJ databases">
        <title>Description of Kitasatospora acidophila sp. nov. isolated from pine grove soil, and reclassification of Streptomyces novaecaesareae to Kitasatospora novaeceasareae comb. nov.</title>
        <authorList>
            <person name="Kim M.J."/>
        </authorList>
    </citation>
    <scope>NUCLEOTIDE SEQUENCE [LARGE SCALE GENOMIC DNA]</scope>
    <source>
        <strain evidence="2 3">MMS16-CNU292</strain>
    </source>
</reference>
<organism evidence="2 3">
    <name type="scientific">Kitasatospora acidiphila</name>
    <dbReference type="NCBI Taxonomy" id="2567942"/>
    <lineage>
        <taxon>Bacteria</taxon>
        <taxon>Bacillati</taxon>
        <taxon>Actinomycetota</taxon>
        <taxon>Actinomycetes</taxon>
        <taxon>Kitasatosporales</taxon>
        <taxon>Streptomycetaceae</taxon>
        <taxon>Kitasatospora</taxon>
    </lineage>
</organism>
<accession>A0A540W8K7</accession>
<sequence length="237" mass="26587">MAAPGVYRLGHQPDTTAYTESGEPQTAAWPLLVRAVLNLIAALLVYRYGNTPVLYLLKYTVWPSNPTEAQVAFGEYGVRIVVAVFAVVVFGRMGRWREVYRRFLTPTELRRRAELVRSRAITREDGAPEPEKVESALEATMDPWAALRTPALAGALALLDADTRADRVSDVDYVRIHRVHQEVAAEAALLARFAEQVAARGAGLVCTRRSSVTCRSRGWWSTICWWVRSGWASRRTW</sequence>
<evidence type="ECO:0000256" key="1">
    <source>
        <dbReference type="SAM" id="Phobius"/>
    </source>
</evidence>
<keyword evidence="1" id="KW-0812">Transmembrane</keyword>
<dbReference type="Proteomes" id="UP000319103">
    <property type="component" value="Unassembled WGS sequence"/>
</dbReference>
<name>A0A540W8K7_9ACTN</name>
<keyword evidence="3" id="KW-1185">Reference proteome</keyword>
<evidence type="ECO:0000313" key="2">
    <source>
        <dbReference type="EMBL" id="TQF05328.1"/>
    </source>
</evidence>
<evidence type="ECO:0000313" key="3">
    <source>
        <dbReference type="Proteomes" id="UP000319103"/>
    </source>
</evidence>
<dbReference type="EMBL" id="VIGB01000003">
    <property type="protein sequence ID" value="TQF05328.1"/>
    <property type="molecule type" value="Genomic_DNA"/>
</dbReference>
<proteinExistence type="predicted"/>
<feature type="transmembrane region" description="Helical" evidence="1">
    <location>
        <begin position="69"/>
        <end position="91"/>
    </location>
</feature>
<comment type="caution">
    <text evidence="2">The sequence shown here is derived from an EMBL/GenBank/DDBJ whole genome shotgun (WGS) entry which is preliminary data.</text>
</comment>
<protein>
    <submittedName>
        <fullName evidence="2">Uncharacterized protein</fullName>
    </submittedName>
</protein>
<dbReference type="AlphaFoldDB" id="A0A540W8K7"/>
<dbReference type="RefSeq" id="WP_141635815.1">
    <property type="nucleotide sequence ID" value="NZ_VIGB01000003.1"/>
</dbReference>